<accession>A0ACC2R6A7</accession>
<sequence length="153" mass="17589">MDVLGYFLALTNLYALEGNPNLYDISMKIADLDTLSTYLRSYPEFDIQSIKKDRVNRVGDVGIFLSNNLRLYCLKGEGNADDEGVVVTFTHKVKGSSDEDNTNTNIQNHSFLFRKEGLSEDMVRPLLKELKNQNTFYNRFVVIHKLKEDEIDK</sequence>
<gene>
    <name evidence="1" type="ORF">PYW08_001737</name>
</gene>
<proteinExistence type="predicted"/>
<protein>
    <submittedName>
        <fullName evidence="1">Uncharacterized protein</fullName>
    </submittedName>
</protein>
<keyword evidence="2" id="KW-1185">Reference proteome</keyword>
<organism evidence="1 2">
    <name type="scientific">Mythimna loreyi</name>
    <dbReference type="NCBI Taxonomy" id="667449"/>
    <lineage>
        <taxon>Eukaryota</taxon>
        <taxon>Metazoa</taxon>
        <taxon>Ecdysozoa</taxon>
        <taxon>Arthropoda</taxon>
        <taxon>Hexapoda</taxon>
        <taxon>Insecta</taxon>
        <taxon>Pterygota</taxon>
        <taxon>Neoptera</taxon>
        <taxon>Endopterygota</taxon>
        <taxon>Lepidoptera</taxon>
        <taxon>Glossata</taxon>
        <taxon>Ditrysia</taxon>
        <taxon>Noctuoidea</taxon>
        <taxon>Noctuidae</taxon>
        <taxon>Noctuinae</taxon>
        <taxon>Hadenini</taxon>
        <taxon>Mythimna</taxon>
    </lineage>
</organism>
<reference evidence="1" key="1">
    <citation type="submission" date="2023-03" db="EMBL/GenBank/DDBJ databases">
        <title>Chromosome-level genomes of two armyworms, Mythimna separata and Mythimna loreyi, provide insights into the biosynthesis and reception of sex pheromones.</title>
        <authorList>
            <person name="Zhao H."/>
        </authorList>
    </citation>
    <scope>NUCLEOTIDE SEQUENCE</scope>
    <source>
        <strain evidence="1">BeijingLab</strain>
    </source>
</reference>
<evidence type="ECO:0000313" key="1">
    <source>
        <dbReference type="EMBL" id="KAJ8733439.1"/>
    </source>
</evidence>
<dbReference type="EMBL" id="CM056787">
    <property type="protein sequence ID" value="KAJ8733439.1"/>
    <property type="molecule type" value="Genomic_DNA"/>
</dbReference>
<comment type="caution">
    <text evidence="1">The sequence shown here is derived from an EMBL/GenBank/DDBJ whole genome shotgun (WGS) entry which is preliminary data.</text>
</comment>
<dbReference type="Proteomes" id="UP001231649">
    <property type="component" value="Chromosome 11"/>
</dbReference>
<name>A0ACC2R6A7_9NEOP</name>
<evidence type="ECO:0000313" key="2">
    <source>
        <dbReference type="Proteomes" id="UP001231649"/>
    </source>
</evidence>